<feature type="compositionally biased region" description="Basic and acidic residues" evidence="1">
    <location>
        <begin position="128"/>
        <end position="144"/>
    </location>
</feature>
<dbReference type="RefSeq" id="WP_369232638.1">
    <property type="nucleotide sequence ID" value="NZ_CP163435.1"/>
</dbReference>
<sequence>MSVSRARRWMQSSTLQVRLVAAGEWWDAVRVPLTLGNKALEHLGDRTGAVIKDGFGSCLYWLIRPGTAADWNLAQVKVLGPGSHVAVPPLHRVTGPGLYWQVPPSRDREWTSAALLHTALRTSLSPETRPHEPESRPHEMRPTP</sequence>
<protein>
    <recommendedName>
        <fullName evidence="3">DNA primase/polymerase bifunctional N-terminal domain-containing protein</fullName>
    </recommendedName>
</protein>
<dbReference type="EMBL" id="CP163435">
    <property type="protein sequence ID" value="XDQ25313.1"/>
    <property type="molecule type" value="Genomic_DNA"/>
</dbReference>
<name>A0AB39P8B1_9ACTN</name>
<accession>A0AB39P8B1</accession>
<evidence type="ECO:0000313" key="2">
    <source>
        <dbReference type="EMBL" id="XDQ25313.1"/>
    </source>
</evidence>
<evidence type="ECO:0000256" key="1">
    <source>
        <dbReference type="SAM" id="MobiDB-lite"/>
    </source>
</evidence>
<dbReference type="AlphaFoldDB" id="A0AB39P8B1"/>
<organism evidence="2">
    <name type="scientific">Streptomyces sp. R21</name>
    <dbReference type="NCBI Taxonomy" id="3238627"/>
    <lineage>
        <taxon>Bacteria</taxon>
        <taxon>Bacillati</taxon>
        <taxon>Actinomycetota</taxon>
        <taxon>Actinomycetes</taxon>
        <taxon>Kitasatosporales</taxon>
        <taxon>Streptomycetaceae</taxon>
        <taxon>Streptomyces</taxon>
    </lineage>
</organism>
<proteinExistence type="predicted"/>
<gene>
    <name evidence="2" type="ORF">AB5J56_11735</name>
</gene>
<reference evidence="2" key="1">
    <citation type="submission" date="2024-07" db="EMBL/GenBank/DDBJ databases">
        <authorList>
            <person name="Yu S.T."/>
        </authorList>
    </citation>
    <scope>NUCLEOTIDE SEQUENCE</scope>
    <source>
        <strain evidence="2">R21</strain>
    </source>
</reference>
<evidence type="ECO:0008006" key="3">
    <source>
        <dbReference type="Google" id="ProtNLM"/>
    </source>
</evidence>
<feature type="region of interest" description="Disordered" evidence="1">
    <location>
        <begin position="121"/>
        <end position="144"/>
    </location>
</feature>